<feature type="non-terminal residue" evidence="1">
    <location>
        <position position="61"/>
    </location>
</feature>
<reference evidence="1 2" key="1">
    <citation type="journal article" date="2018" name="Front. Plant Sci.">
        <title>Red Clover (Trifolium pratense) and Zigzag Clover (T. medium) - A Picture of Genomic Similarities and Differences.</title>
        <authorList>
            <person name="Dluhosova J."/>
            <person name="Istvanek J."/>
            <person name="Nedelnik J."/>
            <person name="Repkova J."/>
        </authorList>
    </citation>
    <scope>NUCLEOTIDE SEQUENCE [LARGE SCALE GENOMIC DNA]</scope>
    <source>
        <strain evidence="2">cv. 10/8</strain>
        <tissue evidence="1">Leaf</tissue>
    </source>
</reference>
<dbReference type="PANTHER" id="PTHR46148">
    <property type="entry name" value="CHROMO DOMAIN-CONTAINING PROTEIN"/>
    <property type="match status" value="1"/>
</dbReference>
<keyword evidence="2" id="KW-1185">Reference proteome</keyword>
<protein>
    <submittedName>
        <fullName evidence="1">Uncharacterized protein</fullName>
    </submittedName>
</protein>
<dbReference type="EMBL" id="LXQA010891190">
    <property type="protein sequence ID" value="MCI75794.1"/>
    <property type="molecule type" value="Genomic_DNA"/>
</dbReference>
<evidence type="ECO:0000313" key="2">
    <source>
        <dbReference type="Proteomes" id="UP000265520"/>
    </source>
</evidence>
<dbReference type="Proteomes" id="UP000265520">
    <property type="component" value="Unassembled WGS sequence"/>
</dbReference>
<comment type="caution">
    <text evidence="1">The sequence shown here is derived from an EMBL/GenBank/DDBJ whole genome shotgun (WGS) entry which is preliminary data.</text>
</comment>
<evidence type="ECO:0000313" key="1">
    <source>
        <dbReference type="EMBL" id="MCI75794.1"/>
    </source>
</evidence>
<dbReference type="AlphaFoldDB" id="A0A392UT53"/>
<dbReference type="PANTHER" id="PTHR46148:SF60">
    <property type="entry name" value="CHROMO DOMAIN-CONTAINING PROTEIN"/>
    <property type="match status" value="1"/>
</dbReference>
<organism evidence="1 2">
    <name type="scientific">Trifolium medium</name>
    <dbReference type="NCBI Taxonomy" id="97028"/>
    <lineage>
        <taxon>Eukaryota</taxon>
        <taxon>Viridiplantae</taxon>
        <taxon>Streptophyta</taxon>
        <taxon>Embryophyta</taxon>
        <taxon>Tracheophyta</taxon>
        <taxon>Spermatophyta</taxon>
        <taxon>Magnoliopsida</taxon>
        <taxon>eudicotyledons</taxon>
        <taxon>Gunneridae</taxon>
        <taxon>Pentapetalae</taxon>
        <taxon>rosids</taxon>
        <taxon>fabids</taxon>
        <taxon>Fabales</taxon>
        <taxon>Fabaceae</taxon>
        <taxon>Papilionoideae</taxon>
        <taxon>50 kb inversion clade</taxon>
        <taxon>NPAAA clade</taxon>
        <taxon>Hologalegina</taxon>
        <taxon>IRL clade</taxon>
        <taxon>Trifolieae</taxon>
        <taxon>Trifolium</taxon>
    </lineage>
</organism>
<name>A0A392UT53_9FABA</name>
<accession>A0A392UT53</accession>
<sequence>MSGLHDVFHVLQLQKFIPNPFQPVELETIDLKPYLTYQPNPVRIVDRDVKNSSEQGDSNSE</sequence>
<proteinExistence type="predicted"/>